<dbReference type="InterPro" id="IPR008969">
    <property type="entry name" value="CarboxyPept-like_regulatory"/>
</dbReference>
<dbReference type="InterPro" id="IPR039426">
    <property type="entry name" value="TonB-dep_rcpt-like"/>
</dbReference>
<evidence type="ECO:0000313" key="9">
    <source>
        <dbReference type="EMBL" id="ABJ87570.1"/>
    </source>
</evidence>
<dbReference type="InParanoid" id="Q01S00"/>
<feature type="domain" description="TonB-dependent transporter Oar-like beta-barrel" evidence="8">
    <location>
        <begin position="232"/>
        <end position="1269"/>
    </location>
</feature>
<evidence type="ECO:0000256" key="1">
    <source>
        <dbReference type="ARBA" id="ARBA00004571"/>
    </source>
</evidence>
<dbReference type="KEGG" id="sus:Acid_6648"/>
<evidence type="ECO:0000256" key="3">
    <source>
        <dbReference type="ARBA" id="ARBA00022452"/>
    </source>
</evidence>
<dbReference type="GO" id="GO:0009279">
    <property type="term" value="C:cell outer membrane"/>
    <property type="evidence" value="ECO:0007669"/>
    <property type="project" value="UniProtKB-SubCell"/>
</dbReference>
<keyword evidence="4" id="KW-0812">Transmembrane</keyword>
<feature type="signal peptide" evidence="7">
    <location>
        <begin position="1"/>
        <end position="22"/>
    </location>
</feature>
<dbReference type="InterPro" id="IPR057601">
    <property type="entry name" value="Oar-like_b-barrel"/>
</dbReference>
<protein>
    <recommendedName>
        <fullName evidence="8">TonB-dependent transporter Oar-like beta-barrel domain-containing protein</fullName>
    </recommendedName>
</protein>
<accession>Q01S00</accession>
<evidence type="ECO:0000259" key="8">
    <source>
        <dbReference type="Pfam" id="PF25183"/>
    </source>
</evidence>
<reference evidence="9" key="1">
    <citation type="submission" date="2006-10" db="EMBL/GenBank/DDBJ databases">
        <title>Complete sequence of Solibacter usitatus Ellin6076.</title>
        <authorList>
            <consortium name="US DOE Joint Genome Institute"/>
            <person name="Copeland A."/>
            <person name="Lucas S."/>
            <person name="Lapidus A."/>
            <person name="Barry K."/>
            <person name="Detter J.C."/>
            <person name="Glavina del Rio T."/>
            <person name="Hammon N."/>
            <person name="Israni S."/>
            <person name="Dalin E."/>
            <person name="Tice H."/>
            <person name="Pitluck S."/>
            <person name="Thompson L.S."/>
            <person name="Brettin T."/>
            <person name="Bruce D."/>
            <person name="Han C."/>
            <person name="Tapia R."/>
            <person name="Gilna P."/>
            <person name="Schmutz J."/>
            <person name="Larimer F."/>
            <person name="Land M."/>
            <person name="Hauser L."/>
            <person name="Kyrpides N."/>
            <person name="Mikhailova N."/>
            <person name="Janssen P.H."/>
            <person name="Kuske C.R."/>
            <person name="Richardson P."/>
        </authorList>
    </citation>
    <scope>NUCLEOTIDE SEQUENCE</scope>
    <source>
        <strain evidence="9">Ellin6076</strain>
    </source>
</reference>
<evidence type="ECO:0000256" key="5">
    <source>
        <dbReference type="ARBA" id="ARBA00023136"/>
    </source>
</evidence>
<dbReference type="HOGENOM" id="CLU_006298_0_0_0"/>
<keyword evidence="5" id="KW-0472">Membrane</keyword>
<keyword evidence="3" id="KW-1134">Transmembrane beta strand</keyword>
<comment type="subcellular location">
    <subcellularLocation>
        <location evidence="1">Cell outer membrane</location>
        <topology evidence="1">Multi-pass membrane protein</topology>
    </subcellularLocation>
</comment>
<dbReference type="GO" id="GO:0015344">
    <property type="term" value="F:siderophore uptake transmembrane transporter activity"/>
    <property type="evidence" value="ECO:0007669"/>
    <property type="project" value="TreeGrafter"/>
</dbReference>
<keyword evidence="2" id="KW-0813">Transport</keyword>
<evidence type="ECO:0000256" key="4">
    <source>
        <dbReference type="ARBA" id="ARBA00022692"/>
    </source>
</evidence>
<dbReference type="Gene3D" id="2.40.170.20">
    <property type="entry name" value="TonB-dependent receptor, beta-barrel domain"/>
    <property type="match status" value="1"/>
</dbReference>
<dbReference type="OrthoDB" id="9764669at2"/>
<sequence precursor="true">MKKLLLAACISAALLFSQVSTSRMDGVITDPSGAAVPGAEVTVTNVATDQILKTTTTDNGEWVLPSMPAGKYKIKVAKPGFKSGLAASVEVNAGVPATVNMKLEVGAATETVEVVGGAEIVQTSSAAVSSTIGARQIFELPFATRNAVELLVTQPGVQTPTNPRSSSVNGLPRGALNVTIDGMNTQDNMLKSSDGFFSYVYPTVDSLDELTVTTSAGSADSSGQGAAQIKFTTKSGSNQFHGGGFYQRRQTGWDSNYYFNNQQGLPRDVVKLTQRGVHVGGPVLKNKVFFFANYEQYILPGTKSYTRTILNQDAMNGIFSYCPTGTSNAACAGDPSLLKKINVYSLAAQNGLTSTPDPTLLKTFQDMYATTGGGTVLPRGVSNSDFNRVDLNYQPTGNQQRDFVTSRLDYNITTNHHLSFVYNYDKYTSIPDFLNNVVAAFPGTGVALGSTVQTGQNSNRFAGTLTLRSQFGSHVTNEWRGGLNGGTVLFFPDDSPGLYTPWRGYRPLFRLANGSATDYVAPVSTATSSQRRNSPVKNIADNVSVMKGSHLFSVGGEFTQINSWQQIASTDTMPTITFGAATGDPALNTFAAANMPLSSTTNQTDAATLYALLTGRVSSIGKQLTLDEKTKQYSATPTVDRNSQREYGGYVQDTWRAARNLTVNLGLRFEKQGQYKNDNGLYSRVGYQNLWGVSGVGNLFSPGTLSGVTPSFVAQSGDNYNTPTAWAPSLGFAWQVPAKDGILGKIFGSHEGASVIRAGYSLSTVREGQQLFISLWGSNQGITQTASVSNSTTPGDFGPAGSVLFRQPTLPTKSGLTSTPIYPIPAGFTTSLNDFTPNMSLGYVQSWNIGFQRELGRDSVVEVRYTGNHGVHLWRQYNLDEVNIFENGFLKEFQTAQNNLRIARGGDITKNTSVNNWGNTGLPGQASTPLLQTAIGNTTDTTLAGQLLLGQAGGAASSISTNSGRMANLTSATSTACGGKPCPVNLFVVNPTVASGGSFVETNDGTSFYDAMQVELRRRMSHGVSVQGSYVWSKSLANGPTNSSSSVAQPTTLRNLGIDKVPSGFDMRHAFKVNYIYELPIGPGKGLLGNTHGILGKALQGWQTAGVVRVQSGSPFFLNGLATFNQVTSNTGVVLHNMTSSDLQNMVNIRKTTGADGKGIVYYLPQSLINNSLAAFNTGGFTPAQLDPNAPYIGPAAAGQLGWRGYLYQNWNRFFDASIVKRTTIHEQMNVEFRATALNVFNLTNFGTGASGTNYNNIGSAFGQVSGAYRDISGTVEPGGRILEFMLRFNF</sequence>
<dbReference type="eggNOG" id="COG4771">
    <property type="taxonomic scope" value="Bacteria"/>
</dbReference>
<dbReference type="EMBL" id="CP000473">
    <property type="protein sequence ID" value="ABJ87570.1"/>
    <property type="molecule type" value="Genomic_DNA"/>
</dbReference>
<dbReference type="InterPro" id="IPR036942">
    <property type="entry name" value="Beta-barrel_TonB_sf"/>
</dbReference>
<dbReference type="GO" id="GO:0044718">
    <property type="term" value="P:siderophore transmembrane transport"/>
    <property type="evidence" value="ECO:0007669"/>
    <property type="project" value="TreeGrafter"/>
</dbReference>
<dbReference type="STRING" id="234267.Acid_6648"/>
<dbReference type="SUPFAM" id="SSF49464">
    <property type="entry name" value="Carboxypeptidase regulatory domain-like"/>
    <property type="match status" value="1"/>
</dbReference>
<keyword evidence="6" id="KW-0998">Cell outer membrane</keyword>
<dbReference type="SUPFAM" id="SSF56935">
    <property type="entry name" value="Porins"/>
    <property type="match status" value="1"/>
</dbReference>
<dbReference type="Pfam" id="PF13620">
    <property type="entry name" value="CarboxypepD_reg"/>
    <property type="match status" value="1"/>
</dbReference>
<organism evidence="9">
    <name type="scientific">Solibacter usitatus (strain Ellin6076)</name>
    <dbReference type="NCBI Taxonomy" id="234267"/>
    <lineage>
        <taxon>Bacteria</taxon>
        <taxon>Pseudomonadati</taxon>
        <taxon>Acidobacteriota</taxon>
        <taxon>Terriglobia</taxon>
        <taxon>Bryobacterales</taxon>
        <taxon>Solibacteraceae</taxon>
        <taxon>Candidatus Solibacter</taxon>
    </lineage>
</organism>
<evidence type="ECO:0000256" key="6">
    <source>
        <dbReference type="ARBA" id="ARBA00023237"/>
    </source>
</evidence>
<evidence type="ECO:0000256" key="2">
    <source>
        <dbReference type="ARBA" id="ARBA00022448"/>
    </source>
</evidence>
<gene>
    <name evidence="9" type="ordered locus">Acid_6648</name>
</gene>
<feature type="chain" id="PRO_5004162528" description="TonB-dependent transporter Oar-like beta-barrel domain-containing protein" evidence="7">
    <location>
        <begin position="23"/>
        <end position="1291"/>
    </location>
</feature>
<evidence type="ECO:0000256" key="7">
    <source>
        <dbReference type="SAM" id="SignalP"/>
    </source>
</evidence>
<dbReference type="Pfam" id="PF25183">
    <property type="entry name" value="OMP_b-brl_4"/>
    <property type="match status" value="1"/>
</dbReference>
<dbReference type="PANTHER" id="PTHR30069">
    <property type="entry name" value="TONB-DEPENDENT OUTER MEMBRANE RECEPTOR"/>
    <property type="match status" value="1"/>
</dbReference>
<proteinExistence type="predicted"/>
<dbReference type="PANTHER" id="PTHR30069:SF46">
    <property type="entry name" value="OAR PROTEIN"/>
    <property type="match status" value="1"/>
</dbReference>
<dbReference type="Gene3D" id="2.60.40.1120">
    <property type="entry name" value="Carboxypeptidase-like, regulatory domain"/>
    <property type="match status" value="1"/>
</dbReference>
<name>Q01S00_SOLUE</name>
<keyword evidence="7" id="KW-0732">Signal</keyword>